<dbReference type="GO" id="GO:0016491">
    <property type="term" value="F:oxidoreductase activity"/>
    <property type="evidence" value="ECO:0007669"/>
    <property type="project" value="TreeGrafter"/>
</dbReference>
<dbReference type="STRING" id="1312852.EG19_10600"/>
<evidence type="ECO:0000256" key="1">
    <source>
        <dbReference type="ARBA" id="ARBA00022729"/>
    </source>
</evidence>
<dbReference type="PANTHER" id="PTHR35038">
    <property type="entry name" value="DISSIMILATORY SULFITE REDUCTASE SIRA"/>
    <property type="match status" value="1"/>
</dbReference>
<protein>
    <recommendedName>
        <fullName evidence="4">Doubled CXXCH motif domain-containing protein</fullName>
    </recommendedName>
</protein>
<dbReference type="OrthoDB" id="102794at2"/>
<dbReference type="EMBL" id="JMFG01000006">
    <property type="protein sequence ID" value="KDA54603.1"/>
    <property type="molecule type" value="Genomic_DNA"/>
</dbReference>
<dbReference type="Gene3D" id="1.10.1130.10">
    <property type="entry name" value="Flavocytochrome C3, Chain A"/>
    <property type="match status" value="1"/>
</dbReference>
<accession>A0A062XUR9</accession>
<feature type="compositionally biased region" description="Basic and acidic residues" evidence="2">
    <location>
        <begin position="456"/>
        <end position="466"/>
    </location>
</feature>
<keyword evidence="1 3" id="KW-0732">Signal</keyword>
<dbReference type="NCBIfam" id="TIGR01905">
    <property type="entry name" value="paired_CXXCH_1"/>
    <property type="match status" value="1"/>
</dbReference>
<proteinExistence type="predicted"/>
<dbReference type="InterPro" id="IPR036280">
    <property type="entry name" value="Multihaem_cyt_sf"/>
</dbReference>
<dbReference type="PANTHER" id="PTHR35038:SF6">
    <property type="entry name" value="SURFACE LOCALIZED DECAHEME CYTOCHROME C LIPOPROTEIN"/>
    <property type="match status" value="1"/>
</dbReference>
<feature type="domain" description="Doubled CXXCH motif" evidence="4">
    <location>
        <begin position="374"/>
        <end position="414"/>
    </location>
</feature>
<feature type="chain" id="PRO_5001620257" description="Doubled CXXCH motif domain-containing protein" evidence="3">
    <location>
        <begin position="18"/>
        <end position="708"/>
    </location>
</feature>
<evidence type="ECO:0000313" key="5">
    <source>
        <dbReference type="EMBL" id="KDA54603.1"/>
    </source>
</evidence>
<feature type="domain" description="Doubled CXXCH motif" evidence="4">
    <location>
        <begin position="28"/>
        <end position="59"/>
    </location>
</feature>
<evidence type="ECO:0000259" key="4">
    <source>
        <dbReference type="Pfam" id="PF09699"/>
    </source>
</evidence>
<feature type="region of interest" description="Disordered" evidence="2">
    <location>
        <begin position="456"/>
        <end position="480"/>
    </location>
</feature>
<dbReference type="AlphaFoldDB" id="A0A062XUR9"/>
<evidence type="ECO:0000313" key="6">
    <source>
        <dbReference type="Proteomes" id="UP000027284"/>
    </source>
</evidence>
<evidence type="ECO:0000256" key="2">
    <source>
        <dbReference type="SAM" id="MobiDB-lite"/>
    </source>
</evidence>
<sequence>MKRASWLVFLVPFLAWAADPPHDWPTAGLTCTDCHTPHTAPGGTLTSTSGNANLCLSCHVIGGLANSHPFYLTDQAFPWPGLRSGQTPSGTSHRWDSSAVGHVKPGTTNTSTGTVVSGGTYTGRYPKTYTISITQSGDVGVARFSWSATSPPGGSGSNLLTGTNVALDEGITVTFKPGTTSPAFVAGDVFYLYVRPDLRNPTLTSVLQRLENGRLTCSACHDQHSQAAEPFDPQAPAYAGSGTGNGRHYQRTANNVAQICEDCHAARTVTLSSQGSHPVAVSVPTTSSFKQPTQLPLDKTTGKVRCLTCHRVHYAPANDGAVLRLTSHKALCQDCHVKSPSGSNPIHASTTNGVLWPGGQYGSTLPARPDASQRGACTQCHAVHGWPNNASPSTDYNWLLADAEENLCFTCHDGAPVAVNVRGDFLKTYKHPATSYSGRHQPNESASSAFGTSNRHAECTDCHNPHQAEGPSSGSAPPTISALLKGASGVAVTNGAAGTTPTYTFLTSAQYEYQVCFKCHSSWTSQPSGQTNLALKLNPNNPSYHPVEAVGKNTGINANAFVNGWSSSSLTYCSSCHGSDGTVRGVHGSANQYILKRPFSPSSAQRTMSSNDLCFLCHRYDTYANDGATTTVKGYSRFNPPTFTKGHTFHVGNRRYPCSACHETHGSTTRPHLIVTGRSPGLTNYTHSSNGGTCYPTCHGSKTYTVNY</sequence>
<dbReference type="Proteomes" id="UP000027284">
    <property type="component" value="Unassembled WGS sequence"/>
</dbReference>
<reference evidence="5 6" key="1">
    <citation type="submission" date="2014-04" db="EMBL/GenBank/DDBJ databases">
        <title>The Genome Sequence of Thermoanaerobaculum aquaticum MP-01, The First Cultivated Group 23 Acidobacterium.</title>
        <authorList>
            <person name="Stamps B.W."/>
            <person name="Losey N.A."/>
            <person name="Lawson P.A."/>
            <person name="Stevenson B.S."/>
        </authorList>
    </citation>
    <scope>NUCLEOTIDE SEQUENCE [LARGE SCALE GENOMIC DNA]</scope>
    <source>
        <strain evidence="5 6">MP-01</strain>
    </source>
</reference>
<gene>
    <name evidence="5" type="ORF">EG19_10600</name>
</gene>
<keyword evidence="6" id="KW-1185">Reference proteome</keyword>
<dbReference type="InterPro" id="IPR051829">
    <property type="entry name" value="Multiheme_Cytochr_ET"/>
</dbReference>
<evidence type="ECO:0000256" key="3">
    <source>
        <dbReference type="SAM" id="SignalP"/>
    </source>
</evidence>
<dbReference type="Pfam" id="PF09699">
    <property type="entry name" value="Paired_CXXCH_1"/>
    <property type="match status" value="2"/>
</dbReference>
<organism evidence="5 6">
    <name type="scientific">Thermoanaerobaculum aquaticum</name>
    <dbReference type="NCBI Taxonomy" id="1312852"/>
    <lineage>
        <taxon>Bacteria</taxon>
        <taxon>Pseudomonadati</taxon>
        <taxon>Acidobacteriota</taxon>
        <taxon>Thermoanaerobaculia</taxon>
        <taxon>Thermoanaerobaculales</taxon>
        <taxon>Thermoanaerobaculaceae</taxon>
        <taxon>Thermoanaerobaculum</taxon>
    </lineage>
</organism>
<dbReference type="InterPro" id="IPR010177">
    <property type="entry name" value="Paired_CXXCH_1"/>
</dbReference>
<feature type="region of interest" description="Disordered" evidence="2">
    <location>
        <begin position="84"/>
        <end position="115"/>
    </location>
</feature>
<name>A0A062XUR9_9BACT</name>
<feature type="signal peptide" evidence="3">
    <location>
        <begin position="1"/>
        <end position="17"/>
    </location>
</feature>
<dbReference type="RefSeq" id="WP_038047177.1">
    <property type="nucleotide sequence ID" value="NZ_JMFG01000006.1"/>
</dbReference>
<dbReference type="SUPFAM" id="SSF48695">
    <property type="entry name" value="Multiheme cytochromes"/>
    <property type="match status" value="3"/>
</dbReference>
<comment type="caution">
    <text evidence="5">The sequence shown here is derived from an EMBL/GenBank/DDBJ whole genome shotgun (WGS) entry which is preliminary data.</text>
</comment>
<feature type="compositionally biased region" description="Low complexity" evidence="2">
    <location>
        <begin position="106"/>
        <end position="115"/>
    </location>
</feature>